<organism evidence="2 3">
    <name type="scientific">Clostridium kluyveri (strain NBRC 12016)</name>
    <dbReference type="NCBI Taxonomy" id="583346"/>
    <lineage>
        <taxon>Bacteria</taxon>
        <taxon>Bacillati</taxon>
        <taxon>Bacillota</taxon>
        <taxon>Clostridia</taxon>
        <taxon>Eubacteriales</taxon>
        <taxon>Clostridiaceae</taxon>
        <taxon>Clostridium</taxon>
    </lineage>
</organism>
<dbReference type="Proteomes" id="UP000007969">
    <property type="component" value="Chromosome"/>
</dbReference>
<accession>B9E3I9</accession>
<dbReference type="PANTHER" id="PTHR33169:SF14">
    <property type="entry name" value="TRANSCRIPTIONAL REGULATOR RV3488"/>
    <property type="match status" value="1"/>
</dbReference>
<reference evidence="3" key="1">
    <citation type="submission" date="2005-09" db="EMBL/GenBank/DDBJ databases">
        <title>Complete genome sequence of Clostridium kluyveri and comparative genomics of Clostridia species.</title>
        <authorList>
            <person name="Inui M."/>
            <person name="Nonaka H."/>
            <person name="Shinoda Y."/>
            <person name="Ikenaga Y."/>
            <person name="Abe M."/>
            <person name="Naito K."/>
            <person name="Vertes A.A."/>
            <person name="Yukawa H."/>
        </authorList>
    </citation>
    <scope>NUCLEOTIDE SEQUENCE [LARGE SCALE GENOMIC DNA]</scope>
    <source>
        <strain evidence="3">NBRC 12016</strain>
    </source>
</reference>
<feature type="domain" description="Transcription regulator PadR N-terminal" evidence="1">
    <location>
        <begin position="30"/>
        <end position="103"/>
    </location>
</feature>
<dbReference type="InterPro" id="IPR005149">
    <property type="entry name" value="Tscrpt_reg_PadR_N"/>
</dbReference>
<protein>
    <recommendedName>
        <fullName evidence="1">Transcription regulator PadR N-terminal domain-containing protein</fullName>
    </recommendedName>
</protein>
<proteinExistence type="predicted"/>
<dbReference type="Pfam" id="PF03551">
    <property type="entry name" value="PadR"/>
    <property type="match status" value="1"/>
</dbReference>
<dbReference type="HOGENOM" id="CLU_063440_3_3_9"/>
<sequence>MGNQRNTMGGDRMDLKTPSDLLRGHTDTIVLSILIKGDSYGYKIHKAIMEKAENQFELKEATLYSSYRRLEQGGYITAYWGDESQGGRRKYYRITGKGKELYRQNKEDWEFSQRILNKLLEGE</sequence>
<evidence type="ECO:0000259" key="1">
    <source>
        <dbReference type="Pfam" id="PF03551"/>
    </source>
</evidence>
<evidence type="ECO:0000313" key="3">
    <source>
        <dbReference type="Proteomes" id="UP000007969"/>
    </source>
</evidence>
<dbReference type="AlphaFoldDB" id="B9E3I9"/>
<dbReference type="InterPro" id="IPR036390">
    <property type="entry name" value="WH_DNA-bd_sf"/>
</dbReference>
<name>B9E3I9_CLOK1</name>
<dbReference type="SUPFAM" id="SSF46785">
    <property type="entry name" value="Winged helix' DNA-binding domain"/>
    <property type="match status" value="1"/>
</dbReference>
<dbReference type="InterPro" id="IPR052509">
    <property type="entry name" value="Metal_resp_DNA-bind_regulator"/>
</dbReference>
<dbReference type="Gene3D" id="1.10.10.10">
    <property type="entry name" value="Winged helix-like DNA-binding domain superfamily/Winged helix DNA-binding domain"/>
    <property type="match status" value="1"/>
</dbReference>
<dbReference type="InterPro" id="IPR036388">
    <property type="entry name" value="WH-like_DNA-bd_sf"/>
</dbReference>
<evidence type="ECO:0000313" key="2">
    <source>
        <dbReference type="EMBL" id="BAH07064.1"/>
    </source>
</evidence>
<dbReference type="PANTHER" id="PTHR33169">
    <property type="entry name" value="PADR-FAMILY TRANSCRIPTIONAL REGULATOR"/>
    <property type="match status" value="1"/>
</dbReference>
<dbReference type="KEGG" id="ckr:CKR_2013"/>
<gene>
    <name evidence="2" type="ordered locus">CKR_2013</name>
</gene>
<dbReference type="EMBL" id="AP009049">
    <property type="protein sequence ID" value="BAH07064.1"/>
    <property type="molecule type" value="Genomic_DNA"/>
</dbReference>